<keyword evidence="2 13" id="KW-0963">Cytoplasm</keyword>
<proteinExistence type="inferred from homology"/>
<dbReference type="CDD" id="cd16962">
    <property type="entry name" value="RuvC"/>
    <property type="match status" value="1"/>
</dbReference>
<feature type="region of interest" description="Disordered" evidence="15">
    <location>
        <begin position="167"/>
        <end position="206"/>
    </location>
</feature>
<keyword evidence="8 13" id="KW-0460">Magnesium</keyword>
<evidence type="ECO:0000256" key="11">
    <source>
        <dbReference type="ARBA" id="ARBA00023204"/>
    </source>
</evidence>
<feature type="active site" evidence="13">
    <location>
        <position position="7"/>
    </location>
</feature>
<dbReference type="EMBL" id="NMVQ01000004">
    <property type="protein sequence ID" value="OYO24367.1"/>
    <property type="molecule type" value="Genomic_DNA"/>
</dbReference>
<dbReference type="EC" id="3.1.21.10" evidence="13 14"/>
<evidence type="ECO:0000256" key="9">
    <source>
        <dbReference type="ARBA" id="ARBA00023125"/>
    </source>
</evidence>
<feature type="compositionally biased region" description="Low complexity" evidence="15">
    <location>
        <begin position="185"/>
        <end position="196"/>
    </location>
</feature>
<feature type="binding site" evidence="13">
    <location>
        <position position="68"/>
    </location>
    <ligand>
        <name>Mg(2+)</name>
        <dbReference type="ChEBI" id="CHEBI:18420"/>
        <label>2</label>
    </ligand>
</feature>
<feature type="binding site" evidence="13">
    <location>
        <position position="141"/>
    </location>
    <ligand>
        <name>Mg(2+)</name>
        <dbReference type="ChEBI" id="CHEBI:18420"/>
        <label>1</label>
    </ligand>
</feature>
<comment type="catalytic activity">
    <reaction evidence="12 13">
        <text>Endonucleolytic cleavage at a junction such as a reciprocal single-stranded crossover between two homologous DNA duplexes (Holliday junction).</text>
        <dbReference type="EC" id="3.1.21.10"/>
    </reaction>
</comment>
<comment type="similarity">
    <text evidence="1 13">Belongs to the RuvC family.</text>
</comment>
<name>A0A255H9T2_9ACTN</name>
<keyword evidence="7 13" id="KW-0378">Hydrolase</keyword>
<keyword evidence="11 13" id="KW-0234">DNA repair</keyword>
<dbReference type="GO" id="GO:0008821">
    <property type="term" value="F:crossover junction DNA endonuclease activity"/>
    <property type="evidence" value="ECO:0007669"/>
    <property type="project" value="UniProtKB-UniRule"/>
</dbReference>
<keyword evidence="5 13" id="KW-0255">Endonuclease</keyword>
<evidence type="ECO:0000256" key="7">
    <source>
        <dbReference type="ARBA" id="ARBA00022801"/>
    </source>
</evidence>
<dbReference type="OrthoDB" id="9805499at2"/>
<feature type="compositionally biased region" description="Basic and acidic residues" evidence="15">
    <location>
        <begin position="167"/>
        <end position="184"/>
    </location>
</feature>
<keyword evidence="4 13" id="KW-0479">Metal-binding</keyword>
<dbReference type="GO" id="GO:0000287">
    <property type="term" value="F:magnesium ion binding"/>
    <property type="evidence" value="ECO:0007669"/>
    <property type="project" value="UniProtKB-UniRule"/>
</dbReference>
<evidence type="ECO:0000313" key="17">
    <source>
        <dbReference type="Proteomes" id="UP000216311"/>
    </source>
</evidence>
<evidence type="ECO:0000256" key="2">
    <source>
        <dbReference type="ARBA" id="ARBA00022490"/>
    </source>
</evidence>
<comment type="subunit">
    <text evidence="13">Homodimer which binds Holliday junction (HJ) DNA. The HJ becomes 2-fold symmetrical on binding to RuvC with unstacked arms; it has a different conformation from HJ DNA in complex with RuvA. In the full resolvosome a probable DNA-RuvA(4)-RuvB(12)-RuvC(2) complex forms which resolves the HJ.</text>
</comment>
<dbReference type="Proteomes" id="UP000216311">
    <property type="component" value="Unassembled WGS sequence"/>
</dbReference>
<dbReference type="GO" id="GO:0006281">
    <property type="term" value="P:DNA repair"/>
    <property type="evidence" value="ECO:0007669"/>
    <property type="project" value="UniProtKB-UniRule"/>
</dbReference>
<evidence type="ECO:0000256" key="4">
    <source>
        <dbReference type="ARBA" id="ARBA00022723"/>
    </source>
</evidence>
<comment type="function">
    <text evidence="13">The RuvA-RuvB-RuvC complex processes Holliday junction (HJ) DNA during genetic recombination and DNA repair. Endonuclease that resolves HJ intermediates. Cleaves cruciform DNA by making single-stranded nicks across the HJ at symmetrical positions within the homologous arms, yielding a 5'-phosphate and a 3'-hydroxyl group; requires a central core of homology in the junction. The consensus cleavage sequence is 5'-(A/T)TT(C/G)-3'. Cleavage occurs on the 3'-side of the TT dinucleotide at the point of strand exchange. HJ branch migration catalyzed by RuvA-RuvB allows RuvC to scan DNA until it finds its consensus sequence, where it cleaves and resolves the cruciform DNA.</text>
</comment>
<keyword evidence="17" id="KW-1185">Reference proteome</keyword>
<dbReference type="PRINTS" id="PR00696">
    <property type="entry name" value="RSOLVASERUVC"/>
</dbReference>
<keyword evidence="10 13" id="KW-0233">DNA recombination</keyword>
<dbReference type="PROSITE" id="PS01321">
    <property type="entry name" value="RUVC"/>
    <property type="match status" value="1"/>
</dbReference>
<dbReference type="GO" id="GO:0048476">
    <property type="term" value="C:Holliday junction resolvase complex"/>
    <property type="evidence" value="ECO:0007669"/>
    <property type="project" value="UniProtKB-UniRule"/>
</dbReference>
<dbReference type="InterPro" id="IPR036397">
    <property type="entry name" value="RNaseH_sf"/>
</dbReference>
<comment type="subcellular location">
    <subcellularLocation>
        <location evidence="13">Cytoplasm</location>
    </subcellularLocation>
</comment>
<dbReference type="AlphaFoldDB" id="A0A255H9T2"/>
<feature type="active site" evidence="13">
    <location>
        <position position="68"/>
    </location>
</feature>
<dbReference type="NCBIfam" id="TIGR00228">
    <property type="entry name" value="ruvC"/>
    <property type="match status" value="1"/>
</dbReference>
<dbReference type="Pfam" id="PF02075">
    <property type="entry name" value="RuvC"/>
    <property type="match status" value="1"/>
</dbReference>
<organism evidence="16 17">
    <name type="scientific">Enemella dayhoffiae</name>
    <dbReference type="NCBI Taxonomy" id="2016507"/>
    <lineage>
        <taxon>Bacteria</taxon>
        <taxon>Bacillati</taxon>
        <taxon>Actinomycetota</taxon>
        <taxon>Actinomycetes</taxon>
        <taxon>Propionibacteriales</taxon>
        <taxon>Propionibacteriaceae</taxon>
        <taxon>Enemella</taxon>
    </lineage>
</organism>
<feature type="active site" evidence="13">
    <location>
        <position position="141"/>
    </location>
</feature>
<dbReference type="GO" id="GO:0003677">
    <property type="term" value="F:DNA binding"/>
    <property type="evidence" value="ECO:0007669"/>
    <property type="project" value="UniProtKB-KW"/>
</dbReference>
<evidence type="ECO:0000256" key="6">
    <source>
        <dbReference type="ARBA" id="ARBA00022763"/>
    </source>
</evidence>
<dbReference type="FunFam" id="3.30.420.10:FF:000002">
    <property type="entry name" value="Crossover junction endodeoxyribonuclease RuvC"/>
    <property type="match status" value="1"/>
</dbReference>
<evidence type="ECO:0000256" key="15">
    <source>
        <dbReference type="SAM" id="MobiDB-lite"/>
    </source>
</evidence>
<evidence type="ECO:0000256" key="3">
    <source>
        <dbReference type="ARBA" id="ARBA00022722"/>
    </source>
</evidence>
<comment type="caution">
    <text evidence="16">The sequence shown here is derived from an EMBL/GenBank/DDBJ whole genome shotgun (WGS) entry which is preliminary data.</text>
</comment>
<evidence type="ECO:0000256" key="1">
    <source>
        <dbReference type="ARBA" id="ARBA00009518"/>
    </source>
</evidence>
<evidence type="ECO:0000256" key="10">
    <source>
        <dbReference type="ARBA" id="ARBA00023172"/>
    </source>
</evidence>
<dbReference type="GO" id="GO:0006310">
    <property type="term" value="P:DNA recombination"/>
    <property type="evidence" value="ECO:0007669"/>
    <property type="project" value="UniProtKB-UniRule"/>
</dbReference>
<dbReference type="GO" id="GO:0005737">
    <property type="term" value="C:cytoplasm"/>
    <property type="evidence" value="ECO:0007669"/>
    <property type="project" value="UniProtKB-SubCell"/>
</dbReference>
<accession>A0A255H9T2</accession>
<dbReference type="NCBIfam" id="NF000711">
    <property type="entry name" value="PRK00039.2-1"/>
    <property type="match status" value="1"/>
</dbReference>
<evidence type="ECO:0000256" key="5">
    <source>
        <dbReference type="ARBA" id="ARBA00022759"/>
    </source>
</evidence>
<evidence type="ECO:0000256" key="13">
    <source>
        <dbReference type="HAMAP-Rule" id="MF_00034"/>
    </source>
</evidence>
<feature type="binding site" evidence="13">
    <location>
        <position position="7"/>
    </location>
    <ligand>
        <name>Mg(2+)</name>
        <dbReference type="ChEBI" id="CHEBI:18420"/>
        <label>1</label>
    </ligand>
</feature>
<evidence type="ECO:0000256" key="14">
    <source>
        <dbReference type="NCBIfam" id="TIGR00228"/>
    </source>
</evidence>
<dbReference type="SUPFAM" id="SSF53098">
    <property type="entry name" value="Ribonuclease H-like"/>
    <property type="match status" value="1"/>
</dbReference>
<sequence>MRVLGIDPGLTRCGIGVVEGAPGRPPTLLAVEVIRTDSGLDTPRRLVAIERELAALVERWLPDVVAVERVFAQHNLNTVIGTAQAAGVAMLIGARCGVPVAQHTPSEVKAAITGSGRADKAQVGAMVARVLALDEPPKPADAADAVALAICQVWRGGTANRFAEAARRDGRSRADHAGAADRAAELASRQQAALAEATRRARRSTA</sequence>
<evidence type="ECO:0000256" key="8">
    <source>
        <dbReference type="ARBA" id="ARBA00022842"/>
    </source>
</evidence>
<dbReference type="PANTHER" id="PTHR30194">
    <property type="entry name" value="CROSSOVER JUNCTION ENDODEOXYRIBONUCLEASE RUVC"/>
    <property type="match status" value="1"/>
</dbReference>
<evidence type="ECO:0000313" key="16">
    <source>
        <dbReference type="EMBL" id="OYO24367.1"/>
    </source>
</evidence>
<keyword evidence="3 13" id="KW-0540">Nuclease</keyword>
<dbReference type="InterPro" id="IPR020563">
    <property type="entry name" value="X-over_junc_endoDNase_Mg_BS"/>
</dbReference>
<protein>
    <recommendedName>
        <fullName evidence="13 14">Crossover junction endodeoxyribonuclease RuvC</fullName>
        <ecNumber evidence="13 14">3.1.21.10</ecNumber>
    </recommendedName>
    <alternativeName>
        <fullName evidence="13">Holliday junction nuclease RuvC</fullName>
    </alternativeName>
    <alternativeName>
        <fullName evidence="13">Holliday junction resolvase RuvC</fullName>
    </alternativeName>
</protein>
<dbReference type="RefSeq" id="WP_094362955.1">
    <property type="nucleotide sequence ID" value="NZ_NMVQ01000004.1"/>
</dbReference>
<keyword evidence="9 13" id="KW-0238">DNA-binding</keyword>
<dbReference type="InterPro" id="IPR002176">
    <property type="entry name" value="X-over_junc_endoDNase_RuvC"/>
</dbReference>
<comment type="cofactor">
    <cofactor evidence="13">
        <name>Mg(2+)</name>
        <dbReference type="ChEBI" id="CHEBI:18420"/>
    </cofactor>
    <text evidence="13">Binds 2 Mg(2+) ion per subunit.</text>
</comment>
<evidence type="ECO:0000256" key="12">
    <source>
        <dbReference type="ARBA" id="ARBA00029354"/>
    </source>
</evidence>
<dbReference type="PANTHER" id="PTHR30194:SF3">
    <property type="entry name" value="CROSSOVER JUNCTION ENDODEOXYRIBONUCLEASE RUVC"/>
    <property type="match status" value="1"/>
</dbReference>
<reference evidence="16 17" key="1">
    <citation type="submission" date="2017-07" db="EMBL/GenBank/DDBJ databases">
        <title>Draft whole genome sequences of clinical Proprionibacteriaceae strains.</title>
        <authorList>
            <person name="Bernier A.-M."/>
            <person name="Bernard K."/>
            <person name="Domingo M.-C."/>
        </authorList>
    </citation>
    <scope>NUCLEOTIDE SEQUENCE [LARGE SCALE GENOMIC DNA]</scope>
    <source>
        <strain evidence="16 17">NML 130396</strain>
    </source>
</reference>
<dbReference type="HAMAP" id="MF_00034">
    <property type="entry name" value="RuvC"/>
    <property type="match status" value="1"/>
</dbReference>
<dbReference type="Gene3D" id="3.30.420.10">
    <property type="entry name" value="Ribonuclease H-like superfamily/Ribonuclease H"/>
    <property type="match status" value="1"/>
</dbReference>
<gene>
    <name evidence="13" type="primary">ruvC</name>
    <name evidence="16" type="ORF">CGZ93_04250</name>
</gene>
<dbReference type="InterPro" id="IPR012337">
    <property type="entry name" value="RNaseH-like_sf"/>
</dbReference>
<keyword evidence="6 13" id="KW-0227">DNA damage</keyword>